<evidence type="ECO:0000313" key="2">
    <source>
        <dbReference type="EMBL" id="KPU56075.1"/>
    </source>
</evidence>
<evidence type="ECO:0000259" key="1">
    <source>
        <dbReference type="Pfam" id="PF14534"/>
    </source>
</evidence>
<dbReference type="InterPro" id="IPR032710">
    <property type="entry name" value="NTF2-like_dom_sf"/>
</dbReference>
<dbReference type="Gene3D" id="3.10.450.50">
    <property type="match status" value="1"/>
</dbReference>
<accession>A0A0P8WRR5</accession>
<dbReference type="PATRIC" id="fig|294.162.peg.4830"/>
<proteinExistence type="predicted"/>
<dbReference type="AlphaFoldDB" id="A0A0P8WRR5"/>
<dbReference type="Pfam" id="PF14534">
    <property type="entry name" value="DUF4440"/>
    <property type="match status" value="1"/>
</dbReference>
<gene>
    <name evidence="2" type="ORF">AN403_1774</name>
</gene>
<protein>
    <submittedName>
        <fullName evidence="2">SnoaL-like domain protein</fullName>
    </submittedName>
</protein>
<organism evidence="2 3">
    <name type="scientific">Pseudomonas fluorescens</name>
    <dbReference type="NCBI Taxonomy" id="294"/>
    <lineage>
        <taxon>Bacteria</taxon>
        <taxon>Pseudomonadati</taxon>
        <taxon>Pseudomonadota</taxon>
        <taxon>Gammaproteobacteria</taxon>
        <taxon>Pseudomonadales</taxon>
        <taxon>Pseudomonadaceae</taxon>
        <taxon>Pseudomonas</taxon>
    </lineage>
</organism>
<dbReference type="EMBL" id="LJXB01000088">
    <property type="protein sequence ID" value="KPU56075.1"/>
    <property type="molecule type" value="Genomic_DNA"/>
</dbReference>
<feature type="domain" description="DUF4440" evidence="1">
    <location>
        <begin position="22"/>
        <end position="117"/>
    </location>
</feature>
<name>A0A0P8WRR5_PSEFL</name>
<reference evidence="2 3" key="1">
    <citation type="submission" date="2015-09" db="EMBL/GenBank/DDBJ databases">
        <authorList>
            <person name="Jackson K.R."/>
            <person name="Lunt B.L."/>
            <person name="Fisher J.N.B."/>
            <person name="Gardner A.V."/>
            <person name="Bailey M.E."/>
            <person name="Deus L.M."/>
            <person name="Earl A.S."/>
            <person name="Gibby P.D."/>
            <person name="Hartmann K.A."/>
            <person name="Liu J.E."/>
            <person name="Manci A.M."/>
            <person name="Nielsen D.A."/>
            <person name="Solomon M.B."/>
            <person name="Breakwell D.P."/>
            <person name="Burnett S.H."/>
            <person name="Grose J.H."/>
        </authorList>
    </citation>
    <scope>NUCLEOTIDE SEQUENCE [LARGE SCALE GENOMIC DNA]</scope>
    <source>
        <strain evidence="2 3">S613</strain>
    </source>
</reference>
<comment type="caution">
    <text evidence="2">The sequence shown here is derived from an EMBL/GenBank/DDBJ whole genome shotgun (WGS) entry which is preliminary data.</text>
</comment>
<dbReference type="InterPro" id="IPR027843">
    <property type="entry name" value="DUF4440"/>
</dbReference>
<evidence type="ECO:0000313" key="3">
    <source>
        <dbReference type="Proteomes" id="UP000050349"/>
    </source>
</evidence>
<dbReference type="SUPFAM" id="SSF54427">
    <property type="entry name" value="NTF2-like"/>
    <property type="match status" value="1"/>
</dbReference>
<dbReference type="Proteomes" id="UP000050349">
    <property type="component" value="Unassembled WGS sequence"/>
</dbReference>
<dbReference type="OrthoDB" id="5146008at2"/>
<sequence length="127" mass="14573">MFMPCNTSSWESEILSLSMEKFRWKTAGDFDLIEDLFDDNLVFVHITGFVTTKQEWMSELRSKRFRYDKIALQEACAKVYGEVAVVTGKAAFTVNGGSVYKLVYTEVYVVKMGQWKLVNLHTTTASF</sequence>